<organism evidence="2">
    <name type="scientific">marine metagenome</name>
    <dbReference type="NCBI Taxonomy" id="408172"/>
    <lineage>
        <taxon>unclassified sequences</taxon>
        <taxon>metagenomes</taxon>
        <taxon>ecological metagenomes</taxon>
    </lineage>
</organism>
<dbReference type="PANTHER" id="PTHR30336">
    <property type="entry name" value="INNER MEMBRANE PROTEIN, PROBABLE PERMEASE"/>
    <property type="match status" value="1"/>
</dbReference>
<dbReference type="GO" id="GO:0005886">
    <property type="term" value="C:plasma membrane"/>
    <property type="evidence" value="ECO:0007669"/>
    <property type="project" value="TreeGrafter"/>
</dbReference>
<sequence length="189" mass="21696">MKNSIIIVLGNLMDKSGQLNKESCSRLDLAIDVFRKNKHAFIITSGWDYYAEYNIAIADAMKSYIVNNSHISHELVLTETNSRDTVGDAIFTKINIIKKKGLNNLLIVTSDYHVLRTHKIFSYIYGEQYIVKVIGIKTNNKKELSELEDKSLNVFYKTFNGVKSGDDVLIYKRLCTEHPYYNGDIYPKI</sequence>
<dbReference type="Pfam" id="PF02698">
    <property type="entry name" value="DUF218"/>
    <property type="match status" value="1"/>
</dbReference>
<name>A0A383B0J5_9ZZZZ</name>
<evidence type="ECO:0000259" key="1">
    <source>
        <dbReference type="Pfam" id="PF02698"/>
    </source>
</evidence>
<dbReference type="AlphaFoldDB" id="A0A383B0J5"/>
<dbReference type="CDD" id="cd06259">
    <property type="entry name" value="YdcF-like"/>
    <property type="match status" value="1"/>
</dbReference>
<protein>
    <recommendedName>
        <fullName evidence="1">DUF218 domain-containing protein</fullName>
    </recommendedName>
</protein>
<dbReference type="EMBL" id="UINC01196459">
    <property type="protein sequence ID" value="SVE13472.1"/>
    <property type="molecule type" value="Genomic_DNA"/>
</dbReference>
<accession>A0A383B0J5</accession>
<feature type="domain" description="DUF218" evidence="1">
    <location>
        <begin position="5"/>
        <end position="124"/>
    </location>
</feature>
<dbReference type="InterPro" id="IPR014729">
    <property type="entry name" value="Rossmann-like_a/b/a_fold"/>
</dbReference>
<proteinExistence type="predicted"/>
<dbReference type="InterPro" id="IPR003848">
    <property type="entry name" value="DUF218"/>
</dbReference>
<evidence type="ECO:0000313" key="2">
    <source>
        <dbReference type="EMBL" id="SVE13472.1"/>
    </source>
</evidence>
<reference evidence="2" key="1">
    <citation type="submission" date="2018-05" db="EMBL/GenBank/DDBJ databases">
        <authorList>
            <person name="Lanie J.A."/>
            <person name="Ng W.-L."/>
            <person name="Kazmierczak K.M."/>
            <person name="Andrzejewski T.M."/>
            <person name="Davidsen T.M."/>
            <person name="Wayne K.J."/>
            <person name="Tettelin H."/>
            <person name="Glass J.I."/>
            <person name="Rusch D."/>
            <person name="Podicherti R."/>
            <person name="Tsui H.-C.T."/>
            <person name="Winkler M.E."/>
        </authorList>
    </citation>
    <scope>NUCLEOTIDE SEQUENCE</scope>
</reference>
<gene>
    <name evidence="2" type="ORF">METZ01_LOCUS466326</name>
</gene>
<dbReference type="Gene3D" id="3.40.50.620">
    <property type="entry name" value="HUPs"/>
    <property type="match status" value="1"/>
</dbReference>
<dbReference type="PANTHER" id="PTHR30336:SF20">
    <property type="entry name" value="DUF218 DOMAIN-CONTAINING PROTEIN"/>
    <property type="match status" value="1"/>
</dbReference>
<dbReference type="InterPro" id="IPR051599">
    <property type="entry name" value="Cell_Envelope_Assoc"/>
</dbReference>